<feature type="transmembrane region" description="Helical" evidence="1">
    <location>
        <begin position="102"/>
        <end position="127"/>
    </location>
</feature>
<evidence type="ECO:0000313" key="2">
    <source>
        <dbReference type="EMBL" id="KAH6646684.1"/>
    </source>
</evidence>
<gene>
    <name evidence="2" type="ORF">BKA67DRAFT_663085</name>
</gene>
<evidence type="ECO:0000313" key="3">
    <source>
        <dbReference type="Proteomes" id="UP000758603"/>
    </source>
</evidence>
<accession>A0A9P8U9U4</accession>
<dbReference type="AlphaFoldDB" id="A0A9P8U9U4"/>
<keyword evidence="1" id="KW-1133">Transmembrane helix</keyword>
<dbReference type="Proteomes" id="UP000758603">
    <property type="component" value="Unassembled WGS sequence"/>
</dbReference>
<feature type="transmembrane region" description="Helical" evidence="1">
    <location>
        <begin position="69"/>
        <end position="90"/>
    </location>
</feature>
<organism evidence="2 3">
    <name type="scientific">Truncatella angustata</name>
    <dbReference type="NCBI Taxonomy" id="152316"/>
    <lineage>
        <taxon>Eukaryota</taxon>
        <taxon>Fungi</taxon>
        <taxon>Dikarya</taxon>
        <taxon>Ascomycota</taxon>
        <taxon>Pezizomycotina</taxon>
        <taxon>Sordariomycetes</taxon>
        <taxon>Xylariomycetidae</taxon>
        <taxon>Amphisphaeriales</taxon>
        <taxon>Sporocadaceae</taxon>
        <taxon>Truncatella</taxon>
    </lineage>
</organism>
<dbReference type="GeneID" id="70137010"/>
<keyword evidence="1" id="KW-0472">Membrane</keyword>
<dbReference type="RefSeq" id="XP_045953198.1">
    <property type="nucleotide sequence ID" value="XM_046108119.1"/>
</dbReference>
<keyword evidence="3" id="KW-1185">Reference proteome</keyword>
<keyword evidence="1" id="KW-0812">Transmembrane</keyword>
<comment type="caution">
    <text evidence="2">The sequence shown here is derived from an EMBL/GenBank/DDBJ whole genome shotgun (WGS) entry which is preliminary data.</text>
</comment>
<sequence length="229" mass="25137">MAPVSWWLKVALGLLMVVSIIELGFVTATVGWLHSTASKGFRFRSNTSTYQLAGIPSAFLVDQGHTSNGAAGTAFVLIGLGGIVALWIRSRIDYHSSNPARFIYYLWLALNVPALLLTAGALGYVFYVTNARRGQTIDVALAAKLDGSPYTLGSWTPQNWFAAVLQLDLVGGRDDISSHLQIMTGWQYNLIPFLVVQLVETVLAFMDFVRWRNSGGKNESWVIHNNDTA</sequence>
<feature type="transmembrane region" description="Helical" evidence="1">
    <location>
        <begin position="12"/>
        <end position="33"/>
    </location>
</feature>
<dbReference type="EMBL" id="JAGPXC010000009">
    <property type="protein sequence ID" value="KAH6646684.1"/>
    <property type="molecule type" value="Genomic_DNA"/>
</dbReference>
<reference evidence="2" key="1">
    <citation type="journal article" date="2021" name="Nat. Commun.">
        <title>Genetic determinants of endophytism in the Arabidopsis root mycobiome.</title>
        <authorList>
            <person name="Mesny F."/>
            <person name="Miyauchi S."/>
            <person name="Thiergart T."/>
            <person name="Pickel B."/>
            <person name="Atanasova L."/>
            <person name="Karlsson M."/>
            <person name="Huettel B."/>
            <person name="Barry K.W."/>
            <person name="Haridas S."/>
            <person name="Chen C."/>
            <person name="Bauer D."/>
            <person name="Andreopoulos W."/>
            <person name="Pangilinan J."/>
            <person name="LaButti K."/>
            <person name="Riley R."/>
            <person name="Lipzen A."/>
            <person name="Clum A."/>
            <person name="Drula E."/>
            <person name="Henrissat B."/>
            <person name="Kohler A."/>
            <person name="Grigoriev I.V."/>
            <person name="Martin F.M."/>
            <person name="Hacquard S."/>
        </authorList>
    </citation>
    <scope>NUCLEOTIDE SEQUENCE</scope>
    <source>
        <strain evidence="2">MPI-SDFR-AT-0073</strain>
    </source>
</reference>
<dbReference type="OrthoDB" id="3597048at2759"/>
<name>A0A9P8U9U4_9PEZI</name>
<evidence type="ECO:0000256" key="1">
    <source>
        <dbReference type="SAM" id="Phobius"/>
    </source>
</evidence>
<protein>
    <submittedName>
        <fullName evidence="2">Uncharacterized protein</fullName>
    </submittedName>
</protein>
<proteinExistence type="predicted"/>